<reference evidence="1 2" key="1">
    <citation type="submission" date="2010-02" db="EMBL/GenBank/DDBJ databases">
        <authorList>
            <person name="Weinstock G."/>
            <person name="Sodergren E."/>
            <person name="Clifton S."/>
            <person name="Fulton L."/>
            <person name="Fulton B."/>
            <person name="Courtney L."/>
            <person name="Fronick C."/>
            <person name="Harrison M."/>
            <person name="Strong C."/>
            <person name="Farmer C."/>
            <person name="Delahaunty K."/>
            <person name="Markovic C."/>
            <person name="Hall O."/>
            <person name="Minx P."/>
            <person name="Tomlinson C."/>
            <person name="Mitreva M."/>
            <person name="Nelson J."/>
            <person name="Hou S."/>
            <person name="Wollam A."/>
            <person name="Pepin K.H."/>
            <person name="Johnson M."/>
            <person name="Bhonagiri V."/>
            <person name="Zhang X."/>
            <person name="Suruliraj S."/>
            <person name="Warren W."/>
            <person name="Chinwalla A."/>
            <person name="Mardis E.R."/>
            <person name="Wilson R.K."/>
        </authorList>
    </citation>
    <scope>NUCLEOTIDE SEQUENCE [LARGE SCALE GENOMIC DNA]</scope>
    <source>
        <strain evidence="1 2">ATCC 33693</strain>
    </source>
</reference>
<dbReference type="STRING" id="546275.FUSPEROL_02241"/>
<gene>
    <name evidence="1" type="ORF">FUSPEROL_02241</name>
</gene>
<dbReference type="Proteomes" id="UP000003748">
    <property type="component" value="Unassembled WGS sequence"/>
</dbReference>
<evidence type="ECO:0000313" key="1">
    <source>
        <dbReference type="EMBL" id="EFE85883.1"/>
    </source>
</evidence>
<dbReference type="HOGENOM" id="CLU_471561_0_0_0"/>
<dbReference type="AlphaFoldDB" id="D4CXP4"/>
<name>D4CXP4_9FUSO</name>
<sequence length="578" mass="66618">MFISKNKKYSSDDILINNAKNSIKSLLKLMGVFSDEIFNDIDNASSVNDFTLDNISKWFGVKIENGTIDQKSYKKMQRYFSHLNGVVIADIFNKFSQDKDGSKTFTAIFNEFKREKNLTKFLFESVSVLPEKAISAFSFVFGKKHKVKDIDVPEQEIEEAISDIQDSDEVQETIENIVNQEIKADEKKIKDSVKVMPNKSEDPNFNVSEPQNNLSLESNSEVNLKQFQKNKKENLLNNDIDNVINNKQKNINDIINKDINSKEFNNIDDITNNHIEHIEDSKFHISNVFDSQNDSSKPEIEINSKQLQEIINEKDRVIKNKNNISNVVENELKDGITNYLENEDNKVLRQLELFNEYSEENEVKKVIDKEVEQKQNIATTINEIKKDEVKEVLNNNIEDVSTTKQNFSVQEAVQEINEKQIENNIEKTSINVTKGINLNEEIEEIQENVNNVNLSDINKNTRQIKEEVIETVKKSSDEIFETKKIDAIGEIVDKTKNTATKIQKKVKSFSEKHKTGVLAGGAMVTLGLFFNLINRNRTVVHLEMNDQINQQEQGLNSRNNIQRRMGQYQINTNIRDTF</sequence>
<dbReference type="RefSeq" id="WP_005975158.1">
    <property type="nucleotide sequence ID" value="NZ_GG665898.1"/>
</dbReference>
<comment type="caution">
    <text evidence="1">The sequence shown here is derived from an EMBL/GenBank/DDBJ whole genome shotgun (WGS) entry which is preliminary data.</text>
</comment>
<evidence type="ECO:0000313" key="2">
    <source>
        <dbReference type="Proteomes" id="UP000003748"/>
    </source>
</evidence>
<dbReference type="EMBL" id="ACJY01000101">
    <property type="protein sequence ID" value="EFE85883.1"/>
    <property type="molecule type" value="Genomic_DNA"/>
</dbReference>
<protein>
    <submittedName>
        <fullName evidence="1">Uncharacterized protein</fullName>
    </submittedName>
</protein>
<dbReference type="GeneID" id="78420403"/>
<proteinExistence type="predicted"/>
<organism evidence="1 2">
    <name type="scientific">Fusobacterium periodonticum ATCC 33693</name>
    <dbReference type="NCBI Taxonomy" id="546275"/>
    <lineage>
        <taxon>Bacteria</taxon>
        <taxon>Fusobacteriati</taxon>
        <taxon>Fusobacteriota</taxon>
        <taxon>Fusobacteriia</taxon>
        <taxon>Fusobacteriales</taxon>
        <taxon>Fusobacteriaceae</taxon>
        <taxon>Fusobacterium</taxon>
    </lineage>
</organism>
<accession>D4CXP4</accession>